<dbReference type="Gene3D" id="1.25.10.10">
    <property type="entry name" value="Leucine-rich Repeat Variant"/>
    <property type="match status" value="2"/>
</dbReference>
<reference evidence="3 4" key="2">
    <citation type="journal article" date="2017" name="Front. Plant Sci.">
        <title>Gene Classification and Mining of Molecular Markers Useful in Red Clover (Trifolium pratense) Breeding.</title>
        <authorList>
            <person name="Istvanek J."/>
            <person name="Dluhosova J."/>
            <person name="Dluhos P."/>
            <person name="Patkova L."/>
            <person name="Nedelnik J."/>
            <person name="Repkova J."/>
        </authorList>
    </citation>
    <scope>NUCLEOTIDE SEQUENCE [LARGE SCALE GENOMIC DNA]</scope>
    <source>
        <strain evidence="4">cv. Tatra</strain>
        <tissue evidence="3">Young leaves</tissue>
    </source>
</reference>
<organism evidence="3 4">
    <name type="scientific">Trifolium pratense</name>
    <name type="common">Red clover</name>
    <dbReference type="NCBI Taxonomy" id="57577"/>
    <lineage>
        <taxon>Eukaryota</taxon>
        <taxon>Viridiplantae</taxon>
        <taxon>Streptophyta</taxon>
        <taxon>Embryophyta</taxon>
        <taxon>Tracheophyta</taxon>
        <taxon>Spermatophyta</taxon>
        <taxon>Magnoliopsida</taxon>
        <taxon>eudicotyledons</taxon>
        <taxon>Gunneridae</taxon>
        <taxon>Pentapetalae</taxon>
        <taxon>rosids</taxon>
        <taxon>fabids</taxon>
        <taxon>Fabales</taxon>
        <taxon>Fabaceae</taxon>
        <taxon>Papilionoideae</taxon>
        <taxon>50 kb inversion clade</taxon>
        <taxon>NPAAA clade</taxon>
        <taxon>Hologalegina</taxon>
        <taxon>IRL clade</taxon>
        <taxon>Trifolieae</taxon>
        <taxon>Trifolium</taxon>
    </lineage>
</organism>
<reference evidence="3 4" key="1">
    <citation type="journal article" date="2014" name="Am. J. Bot.">
        <title>Genome assembly and annotation for red clover (Trifolium pratense; Fabaceae).</title>
        <authorList>
            <person name="Istvanek J."/>
            <person name="Jaros M."/>
            <person name="Krenek A."/>
            <person name="Repkova J."/>
        </authorList>
    </citation>
    <scope>NUCLEOTIDE SEQUENCE [LARGE SCALE GENOMIC DNA]</scope>
    <source>
        <strain evidence="4">cv. Tatra</strain>
        <tissue evidence="3">Young leaves</tissue>
    </source>
</reference>
<dbReference type="InterPro" id="IPR038737">
    <property type="entry name" value="SF3b_su1-like"/>
</dbReference>
<comment type="similarity">
    <text evidence="1">Belongs to the SF3B1 family.</text>
</comment>
<dbReference type="STRING" id="57577.A0A2K3LD40"/>
<dbReference type="GO" id="GO:0003729">
    <property type="term" value="F:mRNA binding"/>
    <property type="evidence" value="ECO:0007669"/>
    <property type="project" value="InterPro"/>
</dbReference>
<evidence type="ECO:0000256" key="1">
    <source>
        <dbReference type="ARBA" id="ARBA00005754"/>
    </source>
</evidence>
<dbReference type="SUPFAM" id="SSF48371">
    <property type="entry name" value="ARM repeat"/>
    <property type="match status" value="1"/>
</dbReference>
<evidence type="ECO:0000313" key="3">
    <source>
        <dbReference type="EMBL" id="PNX76404.1"/>
    </source>
</evidence>
<dbReference type="InterPro" id="IPR011989">
    <property type="entry name" value="ARM-like"/>
</dbReference>
<keyword evidence="2" id="KW-0507">mRNA processing</keyword>
<evidence type="ECO:0000256" key="2">
    <source>
        <dbReference type="ARBA" id="ARBA00022728"/>
    </source>
</evidence>
<keyword evidence="2" id="KW-0508">mRNA splicing</keyword>
<dbReference type="InterPro" id="IPR016024">
    <property type="entry name" value="ARM-type_fold"/>
</dbReference>
<dbReference type="Proteomes" id="UP000236291">
    <property type="component" value="Unassembled WGS sequence"/>
</dbReference>
<dbReference type="EMBL" id="ASHM01030597">
    <property type="protein sequence ID" value="PNX76404.1"/>
    <property type="molecule type" value="Genomic_DNA"/>
</dbReference>
<protein>
    <submittedName>
        <fullName evidence="3">Splicing factor 3B subunit 1-like protein</fullName>
    </submittedName>
</protein>
<dbReference type="GO" id="GO:0000245">
    <property type="term" value="P:spliceosomal complex assembly"/>
    <property type="evidence" value="ECO:0007669"/>
    <property type="project" value="InterPro"/>
</dbReference>
<dbReference type="GO" id="GO:0005681">
    <property type="term" value="C:spliceosomal complex"/>
    <property type="evidence" value="ECO:0007669"/>
    <property type="project" value="UniProtKB-KW"/>
</dbReference>
<sequence>MTAAILEMRHEEYPQLKTLGLPKCAPRQRYRLVKVFITVLCELKDLVEPYVSMILVAIQPLLINEDYSVCVEARGIISTLSKVAGLPSMIAAMSAGIHDSDENVRKTTAKVFSCVAYALGVSELLPFLKTVCQCQESWQARHTGITIVYEFAIYFGSSVSHKDLRSLVEIIKHGLIDENDKVMIITALSITALAKATTAPSGIECFETVLKPLLTGITQHSGKVLAAFLKAIGRIIPLMGAFNANKYTNEVMSVLIREFKSTNEVMKKIVLKVVKQCVSTEGVEAAYIRDNVVPEFLDNFWDMGVTLDRRNYKLLVETTIDDIAKRIIENLTNNSESRRQLAMEAIEKVVSNFRVCDTDLVFLIEGILHAFNKQTVNSSDDVILNGFGTVVTSLGMRVKPHFHQIFDALNQGLQSQNNNKVRKQSADLISRIAAVMKQCEMDQVLCDLCILFFNNLEPEYPEVLDSFLEALNSIIDVIGVTNTTLPMNDLVASLSRLLDERSYKVQEVCINLLGRIAYDDNTCVSRKNWMKICFKILEKFLEPKKVIRTAAVKTFGMILKFTAVSSVTILPILIHNAAAMDRRVCVSSIVAIAIVAE</sequence>
<evidence type="ECO:0000313" key="4">
    <source>
        <dbReference type="Proteomes" id="UP000236291"/>
    </source>
</evidence>
<gene>
    <name evidence="3" type="ORF">L195_g032351</name>
</gene>
<dbReference type="AlphaFoldDB" id="A0A2K3LD40"/>
<name>A0A2K3LD40_TRIPR</name>
<proteinExistence type="inferred from homology"/>
<dbReference type="PANTHER" id="PTHR12097">
    <property type="entry name" value="SPLICING FACTOR 3B, SUBUNIT 1-RELATED"/>
    <property type="match status" value="1"/>
</dbReference>
<dbReference type="ExpressionAtlas" id="A0A2K3LD40">
    <property type="expression patterns" value="baseline"/>
</dbReference>
<feature type="non-terminal residue" evidence="3">
    <location>
        <position position="597"/>
    </location>
</feature>
<keyword evidence="2" id="KW-0747">Spliceosome</keyword>
<comment type="caution">
    <text evidence="3">The sequence shown here is derived from an EMBL/GenBank/DDBJ whole genome shotgun (WGS) entry which is preliminary data.</text>
</comment>
<accession>A0A2K3LD40</accession>